<accession>A0ABP9YQW3</accession>
<evidence type="ECO:0000313" key="2">
    <source>
        <dbReference type="EMBL" id="GAA5809236.1"/>
    </source>
</evidence>
<feature type="region of interest" description="Disordered" evidence="1">
    <location>
        <begin position="157"/>
        <end position="183"/>
    </location>
</feature>
<keyword evidence="3" id="KW-1185">Reference proteome</keyword>
<comment type="caution">
    <text evidence="2">The sequence shown here is derived from an EMBL/GenBank/DDBJ whole genome shotgun (WGS) entry which is preliminary data.</text>
</comment>
<dbReference type="Proteomes" id="UP001473302">
    <property type="component" value="Unassembled WGS sequence"/>
</dbReference>
<proteinExistence type="predicted"/>
<reference evidence="2 3" key="1">
    <citation type="submission" date="2024-04" db="EMBL/GenBank/DDBJ databases">
        <title>genome sequences of Mucor flavus KT1a and Helicostylum pulchrum KT1b strains isolated from the surface of a dry-aged beef.</title>
        <authorList>
            <person name="Toyotome T."/>
            <person name="Hosono M."/>
            <person name="Torimaru M."/>
            <person name="Fukuda K."/>
            <person name="Mikami N."/>
        </authorList>
    </citation>
    <scope>NUCLEOTIDE SEQUENCE [LARGE SCALE GENOMIC DNA]</scope>
    <source>
        <strain evidence="2 3">KT1a</strain>
    </source>
</reference>
<protein>
    <submittedName>
        <fullName evidence="2">Uncharacterized protein</fullName>
    </submittedName>
</protein>
<organism evidence="2 3">
    <name type="scientific">Mucor flavus</name>
    <dbReference type="NCBI Taxonomy" id="439312"/>
    <lineage>
        <taxon>Eukaryota</taxon>
        <taxon>Fungi</taxon>
        <taxon>Fungi incertae sedis</taxon>
        <taxon>Mucoromycota</taxon>
        <taxon>Mucoromycotina</taxon>
        <taxon>Mucoromycetes</taxon>
        <taxon>Mucorales</taxon>
        <taxon>Mucorineae</taxon>
        <taxon>Mucoraceae</taxon>
        <taxon>Mucor</taxon>
    </lineage>
</organism>
<dbReference type="EMBL" id="BAABUK010000004">
    <property type="protein sequence ID" value="GAA5809236.1"/>
    <property type="molecule type" value="Genomic_DNA"/>
</dbReference>
<evidence type="ECO:0000256" key="1">
    <source>
        <dbReference type="SAM" id="MobiDB-lite"/>
    </source>
</evidence>
<sequence length="240" mass="26691">MFIPQCLFLNDYSIHDHLDTIPLHPLVALGAFLTAQKVSILDHDQRDDPIIQQLYGISKHVFEHVTTREKTTVVDLLGLCDNTQSKFQKCKEILEDLPNNNLKKRAIDCLNDGLNIVKSYKTKYMSDQSSSSTASSPAASSPALITAAPSSSLPVLSSLTDPSTSTITQTTTRTPASSSSSSENWTFVGDYIRNLGSNKMNWKACYLKGQRQGYFANYTTPVSLKNAYQRWKANNDETEE</sequence>
<name>A0ABP9YQW3_9FUNG</name>
<evidence type="ECO:0000313" key="3">
    <source>
        <dbReference type="Proteomes" id="UP001473302"/>
    </source>
</evidence>
<gene>
    <name evidence="2" type="ORF">MFLAVUS_002641</name>
</gene>